<keyword evidence="2 9" id="KW-0963">Cytoplasm</keyword>
<dbReference type="GO" id="GO:0004823">
    <property type="term" value="F:leucine-tRNA ligase activity"/>
    <property type="evidence" value="ECO:0007669"/>
    <property type="project" value="UniProtKB-UniRule"/>
</dbReference>
<dbReference type="SUPFAM" id="SSF47323">
    <property type="entry name" value="Anticodon-binding domain of a subclass of class I aminoacyl-tRNA synthetases"/>
    <property type="match status" value="1"/>
</dbReference>
<evidence type="ECO:0000256" key="5">
    <source>
        <dbReference type="ARBA" id="ARBA00022840"/>
    </source>
</evidence>
<dbReference type="GO" id="GO:0002161">
    <property type="term" value="F:aminoacyl-tRNA deacylase activity"/>
    <property type="evidence" value="ECO:0007669"/>
    <property type="project" value="InterPro"/>
</dbReference>
<evidence type="ECO:0000259" key="11">
    <source>
        <dbReference type="Pfam" id="PF00133"/>
    </source>
</evidence>
<feature type="domain" description="Methionyl/Leucyl tRNA synthetase" evidence="13">
    <location>
        <begin position="41"/>
        <end position="186"/>
    </location>
</feature>
<dbReference type="PANTHER" id="PTHR43740:SF2">
    <property type="entry name" value="LEUCINE--TRNA LIGASE, MITOCHONDRIAL"/>
    <property type="match status" value="1"/>
</dbReference>
<comment type="catalytic activity">
    <reaction evidence="8 9">
        <text>tRNA(Leu) + L-leucine + ATP = L-leucyl-tRNA(Leu) + AMP + diphosphate</text>
        <dbReference type="Rhea" id="RHEA:11688"/>
        <dbReference type="Rhea" id="RHEA-COMP:9613"/>
        <dbReference type="Rhea" id="RHEA-COMP:9622"/>
        <dbReference type="ChEBI" id="CHEBI:30616"/>
        <dbReference type="ChEBI" id="CHEBI:33019"/>
        <dbReference type="ChEBI" id="CHEBI:57427"/>
        <dbReference type="ChEBI" id="CHEBI:78442"/>
        <dbReference type="ChEBI" id="CHEBI:78494"/>
        <dbReference type="ChEBI" id="CHEBI:456215"/>
        <dbReference type="EC" id="6.1.1.4"/>
    </reaction>
</comment>
<dbReference type="InterPro" id="IPR002302">
    <property type="entry name" value="Leu-tRNA-ligase"/>
</dbReference>
<dbReference type="InterPro" id="IPR025709">
    <property type="entry name" value="Leu_tRNA-synth_edit"/>
</dbReference>
<sequence length="823" mass="93320">MSMPYNPQELEVKWQKKWNEQKTNKTVEDSSKPKFYCLEQFPYPSGRLHMGHMRVYSIGDVIARLKRMSGFQVLHPMGWDAFGLPAENAAVKFGAQPAKWTYENIDFMKMQLNRLGVSIDWSREVATCSPDYYKWTQWLFLTFLEQGLAYRKRAFVNWCPECSTVLANEQVIDGLCWRCDSEVTKKDLEQWFFSITDYAERLLTDLDKLSGWPEKVRTMQKNWIGKSEGANVTFTIPELNDEQVKVFTTRPDTLYGVSYMVLAPEHPLVPKLIAGKEQEASVLAFVEEMKKESDITRTATDAEKVGLFTGAYAKHPLTGEQVPIWVANYVLLDYGTGAVMGVPAHDERDFAFAKKYDLAIKVVINPENPEILAEEIGIDAPYTEDGTLINSAQFDGMPNREAIKAIADVLEQQGKGGLSTTYRLRDWLVSRQRYWGAPIPIIYCDSCGVVPVPKEQLPVLLPEDVVIDGKRNPLTSSEEFMKTTCPTCGGAAKRETDTMDTFIDSSWYYLRYTDASNKELPFSKENADKWMQVDEYIGGIEHAILHLLYSRFFTKVLHDAGMLAFDEPFRSLLTQGMVLKDGAKMSKSKGNVVSPDEMIEKYGADTVRLFILFAAPPERDLDWTDTGVEGSFRFLNRVWRLVESNQELFQAPYQVAANDDAAKDLYRTTHHTIKKVTEDIGERYTFNTAISTIMELVNKMYSYPAESDRGTFAFAMETLIILLAPIAPHISEEMWQQLLGKTSSVHMQEWPTFDPKALVLDEVEIVIQINGKVRDKLVVANGLSKDELEKHVLAHEKGIALIDGKTVRKVIAVPGKLVNIVVG</sequence>
<evidence type="ECO:0000313" key="16">
    <source>
        <dbReference type="Proteomes" id="UP000005850"/>
    </source>
</evidence>
<reference evidence="15 16" key="1">
    <citation type="journal article" date="2011" name="J. Bacteriol.">
        <title>Genome sequence of Brevibacillus laterosporus LMG 15441, a pathogen of invertebrates.</title>
        <authorList>
            <person name="Djukic M."/>
            <person name="Poehlein A."/>
            <person name="Thurmer A."/>
            <person name="Daniel R."/>
        </authorList>
    </citation>
    <scope>NUCLEOTIDE SEQUENCE [LARGE SCALE GENOMIC DNA]</scope>
    <source>
        <strain evidence="15 16">LMG 15441</strain>
    </source>
</reference>
<dbReference type="Gene3D" id="1.10.730.10">
    <property type="entry name" value="Isoleucyl-tRNA Synthetase, Domain 1"/>
    <property type="match status" value="1"/>
</dbReference>
<name>A0A075R3G7_BRELA</name>
<dbReference type="InterPro" id="IPR009008">
    <property type="entry name" value="Val/Leu/Ile-tRNA-synth_edit"/>
</dbReference>
<dbReference type="KEGG" id="blr:BRLA_c013590"/>
<keyword evidence="3 9" id="KW-0436">Ligase</keyword>
<feature type="domain" description="Leucyl-tRNA synthetase editing" evidence="14">
    <location>
        <begin position="221"/>
        <end position="410"/>
    </location>
</feature>
<comment type="subcellular location">
    <subcellularLocation>
        <location evidence="9">Cytoplasm</location>
    </subcellularLocation>
</comment>
<dbReference type="Proteomes" id="UP000005850">
    <property type="component" value="Chromosome"/>
</dbReference>
<gene>
    <name evidence="9" type="primary">leuS</name>
    <name evidence="15" type="ORF">BRLA_c013590</name>
</gene>
<evidence type="ECO:0000256" key="4">
    <source>
        <dbReference type="ARBA" id="ARBA00022741"/>
    </source>
</evidence>
<dbReference type="EC" id="6.1.1.4" evidence="9"/>
<evidence type="ECO:0000256" key="2">
    <source>
        <dbReference type="ARBA" id="ARBA00022490"/>
    </source>
</evidence>
<keyword evidence="4 9" id="KW-0547">Nucleotide-binding</keyword>
<dbReference type="InterPro" id="IPR013155">
    <property type="entry name" value="M/V/L/I-tRNA-synth_anticd-bd"/>
</dbReference>
<dbReference type="InterPro" id="IPR009080">
    <property type="entry name" value="tRNAsynth_Ia_anticodon-bd"/>
</dbReference>
<organism evidence="15 16">
    <name type="scientific">Brevibacillus laterosporus LMG 15441</name>
    <dbReference type="NCBI Taxonomy" id="1042163"/>
    <lineage>
        <taxon>Bacteria</taxon>
        <taxon>Bacillati</taxon>
        <taxon>Bacillota</taxon>
        <taxon>Bacilli</taxon>
        <taxon>Bacillales</taxon>
        <taxon>Paenibacillaceae</taxon>
        <taxon>Brevibacillus</taxon>
    </lineage>
</organism>
<evidence type="ECO:0000256" key="1">
    <source>
        <dbReference type="ARBA" id="ARBA00005594"/>
    </source>
</evidence>
<dbReference type="FunFam" id="3.40.50.620:FF:000003">
    <property type="entry name" value="Leucine--tRNA ligase"/>
    <property type="match status" value="1"/>
</dbReference>
<feature type="binding site" evidence="9">
    <location>
        <position position="587"/>
    </location>
    <ligand>
        <name>ATP</name>
        <dbReference type="ChEBI" id="CHEBI:30616"/>
    </ligand>
</feature>
<evidence type="ECO:0000313" key="15">
    <source>
        <dbReference type="EMBL" id="AIG25698.1"/>
    </source>
</evidence>
<dbReference type="SUPFAM" id="SSF50677">
    <property type="entry name" value="ValRS/IleRS/LeuRS editing domain"/>
    <property type="match status" value="1"/>
</dbReference>
<dbReference type="InterPro" id="IPR001412">
    <property type="entry name" value="aa-tRNA-synth_I_CS"/>
</dbReference>
<dbReference type="GO" id="GO:0005524">
    <property type="term" value="F:ATP binding"/>
    <property type="evidence" value="ECO:0007669"/>
    <property type="project" value="UniProtKB-UniRule"/>
</dbReference>
<keyword evidence="5 9" id="KW-0067">ATP-binding</keyword>
<evidence type="ECO:0000256" key="10">
    <source>
        <dbReference type="RuleBase" id="RU363035"/>
    </source>
</evidence>
<dbReference type="Gene3D" id="3.10.20.590">
    <property type="match status" value="1"/>
</dbReference>
<dbReference type="GO" id="GO:0005829">
    <property type="term" value="C:cytosol"/>
    <property type="evidence" value="ECO:0007669"/>
    <property type="project" value="TreeGrafter"/>
</dbReference>
<dbReference type="Pfam" id="PF08264">
    <property type="entry name" value="Anticodon_1"/>
    <property type="match status" value="1"/>
</dbReference>
<comment type="similarity">
    <text evidence="1 9 10">Belongs to the class-I aminoacyl-tRNA synthetase family.</text>
</comment>
<evidence type="ECO:0000259" key="13">
    <source>
        <dbReference type="Pfam" id="PF09334"/>
    </source>
</evidence>
<dbReference type="FunFam" id="3.40.50.620:FF:000100">
    <property type="entry name" value="probable leucine--tRNA ligase, mitochondrial"/>
    <property type="match status" value="1"/>
</dbReference>
<dbReference type="EMBL" id="CP007806">
    <property type="protein sequence ID" value="AIG25698.1"/>
    <property type="molecule type" value="Genomic_DNA"/>
</dbReference>
<evidence type="ECO:0000256" key="7">
    <source>
        <dbReference type="ARBA" id="ARBA00023146"/>
    </source>
</evidence>
<dbReference type="PANTHER" id="PTHR43740">
    <property type="entry name" value="LEUCYL-TRNA SYNTHETASE"/>
    <property type="match status" value="1"/>
</dbReference>
<dbReference type="AlphaFoldDB" id="A0A075R3G7"/>
<keyword evidence="6 9" id="KW-0648">Protein biosynthesis</keyword>
<dbReference type="PRINTS" id="PR00985">
    <property type="entry name" value="TRNASYNTHLEU"/>
</dbReference>
<dbReference type="HOGENOM" id="CLU_004427_0_0_9"/>
<dbReference type="PROSITE" id="PS00178">
    <property type="entry name" value="AA_TRNA_LIGASE_I"/>
    <property type="match status" value="1"/>
</dbReference>
<dbReference type="InterPro" id="IPR002300">
    <property type="entry name" value="aa-tRNA-synth_Ia"/>
</dbReference>
<feature type="short sequence motif" description="'HIGH' region" evidence="9">
    <location>
        <begin position="42"/>
        <end position="52"/>
    </location>
</feature>
<accession>A0A075R3G7</accession>
<evidence type="ECO:0000256" key="6">
    <source>
        <dbReference type="ARBA" id="ARBA00022917"/>
    </source>
</evidence>
<dbReference type="CDD" id="cd07958">
    <property type="entry name" value="Anticodon_Ia_Leu_BEm"/>
    <property type="match status" value="1"/>
</dbReference>
<protein>
    <recommendedName>
        <fullName evidence="9">Leucine--tRNA ligase</fullName>
        <ecNumber evidence="9">6.1.1.4</ecNumber>
    </recommendedName>
    <alternativeName>
        <fullName evidence="9">Leucyl-tRNA synthetase</fullName>
        <shortName evidence="9">LeuRS</shortName>
    </alternativeName>
</protein>
<proteinExistence type="inferred from homology"/>
<dbReference type="Gene3D" id="3.40.50.620">
    <property type="entry name" value="HUPs"/>
    <property type="match status" value="2"/>
</dbReference>
<dbReference type="Pfam" id="PF09334">
    <property type="entry name" value="tRNA-synt_1g"/>
    <property type="match status" value="1"/>
</dbReference>
<evidence type="ECO:0000256" key="9">
    <source>
        <dbReference type="HAMAP-Rule" id="MF_00049"/>
    </source>
</evidence>
<dbReference type="FunFam" id="3.10.20.590:FF:000001">
    <property type="entry name" value="Leucine--tRNA ligase"/>
    <property type="match status" value="1"/>
</dbReference>
<keyword evidence="16" id="KW-1185">Reference proteome</keyword>
<dbReference type="InterPro" id="IPR015413">
    <property type="entry name" value="Methionyl/Leucyl_tRNA_Synth"/>
</dbReference>
<feature type="domain" description="Aminoacyl-tRNA synthetase class Ia" evidence="11">
    <location>
        <begin position="424"/>
        <end position="623"/>
    </location>
</feature>
<dbReference type="GO" id="GO:0006429">
    <property type="term" value="P:leucyl-tRNA aminoacylation"/>
    <property type="evidence" value="ECO:0007669"/>
    <property type="project" value="UniProtKB-UniRule"/>
</dbReference>
<dbReference type="SUPFAM" id="SSF52374">
    <property type="entry name" value="Nucleotidylyl transferase"/>
    <property type="match status" value="1"/>
</dbReference>
<evidence type="ECO:0000256" key="8">
    <source>
        <dbReference type="ARBA" id="ARBA00047469"/>
    </source>
</evidence>
<dbReference type="STRING" id="1042163.BRLA_c013590"/>
<feature type="short sequence motif" description="'KMSKS' region" evidence="9">
    <location>
        <begin position="584"/>
        <end position="588"/>
    </location>
</feature>
<evidence type="ECO:0000259" key="14">
    <source>
        <dbReference type="Pfam" id="PF13603"/>
    </source>
</evidence>
<dbReference type="Pfam" id="PF13603">
    <property type="entry name" value="tRNA-synt_1_2"/>
    <property type="match status" value="1"/>
</dbReference>
<keyword evidence="7 9" id="KW-0030">Aminoacyl-tRNA synthetase</keyword>
<feature type="domain" description="Methionyl/Valyl/Leucyl/Isoleucyl-tRNA synthetase anticodon-binding" evidence="12">
    <location>
        <begin position="664"/>
        <end position="785"/>
    </location>
</feature>
<dbReference type="CDD" id="cd00812">
    <property type="entry name" value="LeuRS_core"/>
    <property type="match status" value="1"/>
</dbReference>
<dbReference type="HAMAP" id="MF_00049_B">
    <property type="entry name" value="Leu_tRNA_synth_B"/>
    <property type="match status" value="1"/>
</dbReference>
<dbReference type="eggNOG" id="COG0495">
    <property type="taxonomic scope" value="Bacteria"/>
</dbReference>
<evidence type="ECO:0000256" key="3">
    <source>
        <dbReference type="ARBA" id="ARBA00022598"/>
    </source>
</evidence>
<dbReference type="NCBIfam" id="TIGR00396">
    <property type="entry name" value="leuS_bact"/>
    <property type="match status" value="1"/>
</dbReference>
<dbReference type="Pfam" id="PF00133">
    <property type="entry name" value="tRNA-synt_1"/>
    <property type="match status" value="1"/>
</dbReference>
<evidence type="ECO:0000259" key="12">
    <source>
        <dbReference type="Pfam" id="PF08264"/>
    </source>
</evidence>
<dbReference type="InterPro" id="IPR014729">
    <property type="entry name" value="Rossmann-like_a/b/a_fold"/>
</dbReference>
<dbReference type="FunFam" id="1.10.730.10:FF:000011">
    <property type="entry name" value="Leucine--tRNA ligase chloroplastic/mitochondrial"/>
    <property type="match status" value="1"/>
</dbReference>